<dbReference type="AlphaFoldDB" id="A0AAQ3P0T7"/>
<feature type="region of interest" description="Disordered" evidence="1">
    <location>
        <begin position="146"/>
        <end position="169"/>
    </location>
</feature>
<gene>
    <name evidence="2" type="ORF">V8G54_006625</name>
</gene>
<sequence length="169" mass="18979">MALPLPPLVSRAKKRKRKGEGLPAQRRTLKVHSEPPSKGRTRLSRASAVIIALRDAELLTPKTRWSMRRKGGRSWFLVLTGTENRMRKNFLIRTTDVECQSVAWIFGLGSADNRGHIPYMSSVLKQPRLILPKNFKNATTSFYASVSGEPRHNEHGNISSFTSDGPITE</sequence>
<evidence type="ECO:0000313" key="3">
    <source>
        <dbReference type="Proteomes" id="UP001374535"/>
    </source>
</evidence>
<reference evidence="2 3" key="1">
    <citation type="journal article" date="2023" name="Life. Sci Alliance">
        <title>Evolutionary insights into 3D genome organization and epigenetic landscape of Vigna mungo.</title>
        <authorList>
            <person name="Junaid A."/>
            <person name="Singh B."/>
            <person name="Bhatia S."/>
        </authorList>
    </citation>
    <scope>NUCLEOTIDE SEQUENCE [LARGE SCALE GENOMIC DNA]</scope>
    <source>
        <strain evidence="2">Urdbean</strain>
    </source>
</reference>
<accession>A0AAQ3P0T7</accession>
<keyword evidence="3" id="KW-1185">Reference proteome</keyword>
<organism evidence="2 3">
    <name type="scientific">Vigna mungo</name>
    <name type="common">Black gram</name>
    <name type="synonym">Phaseolus mungo</name>
    <dbReference type="NCBI Taxonomy" id="3915"/>
    <lineage>
        <taxon>Eukaryota</taxon>
        <taxon>Viridiplantae</taxon>
        <taxon>Streptophyta</taxon>
        <taxon>Embryophyta</taxon>
        <taxon>Tracheophyta</taxon>
        <taxon>Spermatophyta</taxon>
        <taxon>Magnoliopsida</taxon>
        <taxon>eudicotyledons</taxon>
        <taxon>Gunneridae</taxon>
        <taxon>Pentapetalae</taxon>
        <taxon>rosids</taxon>
        <taxon>fabids</taxon>
        <taxon>Fabales</taxon>
        <taxon>Fabaceae</taxon>
        <taxon>Papilionoideae</taxon>
        <taxon>50 kb inversion clade</taxon>
        <taxon>NPAAA clade</taxon>
        <taxon>indigoferoid/millettioid clade</taxon>
        <taxon>Phaseoleae</taxon>
        <taxon>Vigna</taxon>
    </lineage>
</organism>
<proteinExistence type="predicted"/>
<evidence type="ECO:0000256" key="1">
    <source>
        <dbReference type="SAM" id="MobiDB-lite"/>
    </source>
</evidence>
<dbReference type="Proteomes" id="UP001374535">
    <property type="component" value="Chromosome 2"/>
</dbReference>
<evidence type="ECO:0000313" key="2">
    <source>
        <dbReference type="EMBL" id="WVZ19303.1"/>
    </source>
</evidence>
<feature type="compositionally biased region" description="Polar residues" evidence="1">
    <location>
        <begin position="156"/>
        <end position="169"/>
    </location>
</feature>
<name>A0AAQ3P0T7_VIGMU</name>
<feature type="region of interest" description="Disordered" evidence="1">
    <location>
        <begin position="1"/>
        <end position="25"/>
    </location>
</feature>
<protein>
    <submittedName>
        <fullName evidence="2">Uncharacterized protein</fullName>
    </submittedName>
</protein>
<dbReference type="EMBL" id="CP144699">
    <property type="protein sequence ID" value="WVZ19303.1"/>
    <property type="molecule type" value="Genomic_DNA"/>
</dbReference>